<accession>A0AA36I6X8</accession>
<proteinExistence type="predicted"/>
<protein>
    <submittedName>
        <fullName evidence="1">Uncharacterized protein</fullName>
    </submittedName>
</protein>
<dbReference type="Proteomes" id="UP001178507">
    <property type="component" value="Unassembled WGS sequence"/>
</dbReference>
<sequence>MAAHGKAVSLLTVTNRDEQFMNLAITQAEKQSYLLKPHNGRLQHVIIHNIASSQEKDPWYERTKVTWQVQAISGEVRLFTACKQLGQDAGWQLCASRALPSDALDNARTFAFVHTQRADFHTLPFQSWKVIPVTGAGTVKLTVATRFGGQDADLWLGVSKQRNAWSKWACLMEDSQEASEWILVPGSMAGTLRLKLRADSEKAAFLSVHRLETYDMRNRMSTYVCVHDTEDGNCWVTDWQIEAGGSLLESFQLRLVDGGSPKSLRGGYLDVPLLKTDKRSATTYAILRTDAGKEGFRVWRSEVVKKEPWTVKLELIEKSGKGSGQYLSFRGVCDRDQQSGYVYVEGEGLASHWELEKGASAESACLKLAMPADQAGSEVIGWYLSAARVKDSDKHTDQSSYMIVCSPSSGIPRAEFAREGFQA</sequence>
<organism evidence="1 2">
    <name type="scientific">Effrenium voratum</name>
    <dbReference type="NCBI Taxonomy" id="2562239"/>
    <lineage>
        <taxon>Eukaryota</taxon>
        <taxon>Sar</taxon>
        <taxon>Alveolata</taxon>
        <taxon>Dinophyceae</taxon>
        <taxon>Suessiales</taxon>
        <taxon>Symbiodiniaceae</taxon>
        <taxon>Effrenium</taxon>
    </lineage>
</organism>
<keyword evidence="2" id="KW-1185">Reference proteome</keyword>
<evidence type="ECO:0000313" key="2">
    <source>
        <dbReference type="Proteomes" id="UP001178507"/>
    </source>
</evidence>
<name>A0AA36I6X8_9DINO</name>
<gene>
    <name evidence="1" type="ORF">EVOR1521_LOCUS9656</name>
</gene>
<dbReference type="AlphaFoldDB" id="A0AA36I6X8"/>
<reference evidence="1" key="1">
    <citation type="submission" date="2023-08" db="EMBL/GenBank/DDBJ databases">
        <authorList>
            <person name="Chen Y."/>
            <person name="Shah S."/>
            <person name="Dougan E. K."/>
            <person name="Thang M."/>
            <person name="Chan C."/>
        </authorList>
    </citation>
    <scope>NUCLEOTIDE SEQUENCE</scope>
</reference>
<comment type="caution">
    <text evidence="1">The sequence shown here is derived from an EMBL/GenBank/DDBJ whole genome shotgun (WGS) entry which is preliminary data.</text>
</comment>
<dbReference type="EMBL" id="CAUJNA010000886">
    <property type="protein sequence ID" value="CAJ1382243.1"/>
    <property type="molecule type" value="Genomic_DNA"/>
</dbReference>
<evidence type="ECO:0000313" key="1">
    <source>
        <dbReference type="EMBL" id="CAJ1382243.1"/>
    </source>
</evidence>